<sequence>MKKSVLLVLAAGFVGFTSCEKKQAVEATDAVEVTNQPSESTSLFAVNAEKSNVEWRAFKFYESENKEAGHNGFFKFKSGEVGVENGVLTSGTFTIDVASLESLDLNDDPDSKAKLDGHLKSEDFLNVEKYPEATFVITSVKPIEGEYNTEISGNLKLREIEKNITVKANVSVEGDQLQLNSEEFSINRKDFGVNFEGKQGVVIRDNVALKVNIVADKEVSVK</sequence>
<feature type="domain" description="Lipid/polyisoprenoid-binding YceI-like" evidence="1">
    <location>
        <begin position="43"/>
        <end position="216"/>
    </location>
</feature>
<protein>
    <submittedName>
        <fullName evidence="2">YceI family protein</fullName>
    </submittedName>
</protein>
<gene>
    <name evidence="2" type="ORF">EQP59_02435</name>
</gene>
<proteinExistence type="predicted"/>
<dbReference type="AlphaFoldDB" id="A0A410JQ84"/>
<organism evidence="2 3">
    <name type="scientific">Ornithobacterium rhinotracheale</name>
    <dbReference type="NCBI Taxonomy" id="28251"/>
    <lineage>
        <taxon>Bacteria</taxon>
        <taxon>Pseudomonadati</taxon>
        <taxon>Bacteroidota</taxon>
        <taxon>Flavobacteriia</taxon>
        <taxon>Flavobacteriales</taxon>
        <taxon>Weeksellaceae</taxon>
        <taxon>Ornithobacterium</taxon>
    </lineage>
</organism>
<dbReference type="PANTHER" id="PTHR34406">
    <property type="entry name" value="PROTEIN YCEI"/>
    <property type="match status" value="1"/>
</dbReference>
<dbReference type="InterPro" id="IPR007372">
    <property type="entry name" value="Lipid/polyisoprenoid-bd_YceI"/>
</dbReference>
<name>A0A410JQ84_ORNRH</name>
<dbReference type="EMBL" id="CP035107">
    <property type="protein sequence ID" value="QAR30296.1"/>
    <property type="molecule type" value="Genomic_DNA"/>
</dbReference>
<evidence type="ECO:0000259" key="1">
    <source>
        <dbReference type="SMART" id="SM00867"/>
    </source>
</evidence>
<accession>A0A410JQ84</accession>
<dbReference type="RefSeq" id="WP_128500794.1">
    <property type="nucleotide sequence ID" value="NZ_CP035107.1"/>
</dbReference>
<dbReference type="OrthoDB" id="951410at2"/>
<evidence type="ECO:0000313" key="3">
    <source>
        <dbReference type="Proteomes" id="UP000287701"/>
    </source>
</evidence>
<dbReference type="PANTHER" id="PTHR34406:SF1">
    <property type="entry name" value="PROTEIN YCEI"/>
    <property type="match status" value="1"/>
</dbReference>
<dbReference type="Gene3D" id="2.40.128.110">
    <property type="entry name" value="Lipid/polyisoprenoid-binding, YceI-like"/>
    <property type="match status" value="1"/>
</dbReference>
<dbReference type="PROSITE" id="PS51257">
    <property type="entry name" value="PROKAR_LIPOPROTEIN"/>
    <property type="match status" value="1"/>
</dbReference>
<dbReference type="InterPro" id="IPR036761">
    <property type="entry name" value="TTHA0802/YceI-like_sf"/>
</dbReference>
<dbReference type="Pfam" id="PF04264">
    <property type="entry name" value="YceI"/>
    <property type="match status" value="1"/>
</dbReference>
<dbReference type="Proteomes" id="UP000287701">
    <property type="component" value="Chromosome"/>
</dbReference>
<dbReference type="SUPFAM" id="SSF101874">
    <property type="entry name" value="YceI-like"/>
    <property type="match status" value="1"/>
</dbReference>
<evidence type="ECO:0000313" key="2">
    <source>
        <dbReference type="EMBL" id="QAR30296.1"/>
    </source>
</evidence>
<dbReference type="SMART" id="SM00867">
    <property type="entry name" value="YceI"/>
    <property type="match status" value="1"/>
</dbReference>
<reference evidence="2 3" key="1">
    <citation type="submission" date="2019-01" db="EMBL/GenBank/DDBJ databases">
        <title>Whole Genome of Ornithobacterium rhinotracheale FARPER-174b.</title>
        <authorList>
            <person name="Tataje-Lavanda L.A."/>
            <person name="Montalvan A."/>
            <person name="Montesinos R."/>
            <person name="Zimic M."/>
            <person name="Fernandez-Sanchez M."/>
            <person name="Fernandez-Diaz M."/>
        </authorList>
    </citation>
    <scope>NUCLEOTIDE SEQUENCE [LARGE SCALE GENOMIC DNA]</scope>
    <source>
        <strain evidence="2 3">FARPER-174b</strain>
    </source>
</reference>